<gene>
    <name evidence="1" type="ORF">SAMN05444390_102350</name>
</gene>
<accession>A0A1H6B207</accession>
<sequence>MTWLLVEQGENPSSDYFVKPLLEGGAARSCSLNAPVDSISVEQGMDLVFVRYLTPQWRLWVEKHRASLGRLVFFMDDDLFDLSAHQGLLLRYRWKLYRLATRHKTWLRKMNAELWVSNQWLADKYADWRPRVLKPQSSYTDCLPQNTFFYHGSASHMKEIRWLLPVVEEVLQRDASFSFELIGNAEIRKLFSHLPRVHILQPMSWTAYKSLVSRPGRAVGLAPLLPSSFNQARSATKFYDITHAGAVGIYADHPVYQSLVQHEQNGLLLPMEPEVWAKAIIELGNDSNRRQTLLTHARKLMSD</sequence>
<dbReference type="SUPFAM" id="SSF53756">
    <property type="entry name" value="UDP-Glycosyltransferase/glycogen phosphorylase"/>
    <property type="match status" value="1"/>
</dbReference>
<evidence type="ECO:0008006" key="3">
    <source>
        <dbReference type="Google" id="ProtNLM"/>
    </source>
</evidence>
<dbReference type="OrthoDB" id="7593532at2"/>
<name>A0A1H6B207_9GAMM</name>
<dbReference type="Proteomes" id="UP000236745">
    <property type="component" value="Unassembled WGS sequence"/>
</dbReference>
<dbReference type="RefSeq" id="WP_104003443.1">
    <property type="nucleotide sequence ID" value="NZ_FNVQ01000002.1"/>
</dbReference>
<organism evidence="1 2">
    <name type="scientific">Marinobacterium lutimaris</name>
    <dbReference type="NCBI Taxonomy" id="568106"/>
    <lineage>
        <taxon>Bacteria</taxon>
        <taxon>Pseudomonadati</taxon>
        <taxon>Pseudomonadota</taxon>
        <taxon>Gammaproteobacteria</taxon>
        <taxon>Oceanospirillales</taxon>
        <taxon>Oceanospirillaceae</taxon>
        <taxon>Marinobacterium</taxon>
    </lineage>
</organism>
<dbReference type="EMBL" id="FNVQ01000002">
    <property type="protein sequence ID" value="SEG54901.1"/>
    <property type="molecule type" value="Genomic_DNA"/>
</dbReference>
<keyword evidence="2" id="KW-1185">Reference proteome</keyword>
<dbReference type="AlphaFoldDB" id="A0A1H6B207"/>
<proteinExistence type="predicted"/>
<reference evidence="1 2" key="1">
    <citation type="submission" date="2016-10" db="EMBL/GenBank/DDBJ databases">
        <authorList>
            <person name="de Groot N.N."/>
        </authorList>
    </citation>
    <scope>NUCLEOTIDE SEQUENCE [LARGE SCALE GENOMIC DNA]</scope>
    <source>
        <strain evidence="1 2">DSM 22012</strain>
    </source>
</reference>
<evidence type="ECO:0000313" key="1">
    <source>
        <dbReference type="EMBL" id="SEG54901.1"/>
    </source>
</evidence>
<evidence type="ECO:0000313" key="2">
    <source>
        <dbReference type="Proteomes" id="UP000236745"/>
    </source>
</evidence>
<dbReference type="Gene3D" id="3.40.50.2000">
    <property type="entry name" value="Glycogen Phosphorylase B"/>
    <property type="match status" value="1"/>
</dbReference>
<protein>
    <recommendedName>
        <fullName evidence="3">Glycosyl transferases group 1</fullName>
    </recommendedName>
</protein>